<accession>A0A6M8HJV8</accession>
<dbReference type="PANTHER" id="PTHR43584">
    <property type="entry name" value="NUCLEOTIDYL TRANSFERASE"/>
    <property type="match status" value="1"/>
</dbReference>
<dbReference type="Gene3D" id="3.90.550.10">
    <property type="entry name" value="Spore Coat Polysaccharide Biosynthesis Protein SpsA, Chain A"/>
    <property type="match status" value="1"/>
</dbReference>
<dbReference type="Pfam" id="PF12804">
    <property type="entry name" value="NTP_transf_3"/>
    <property type="match status" value="1"/>
</dbReference>
<keyword evidence="3" id="KW-0460">Magnesium</keyword>
<dbReference type="InterPro" id="IPR025877">
    <property type="entry name" value="MobA-like_NTP_Trfase"/>
</dbReference>
<dbReference type="InterPro" id="IPR029044">
    <property type="entry name" value="Nucleotide-diphossugar_trans"/>
</dbReference>
<dbReference type="KEGG" id="lck:HN018_00880"/>
<dbReference type="PANTHER" id="PTHR43584:SF8">
    <property type="entry name" value="N-ACETYLMURAMATE ALPHA-1-PHOSPHATE URIDYLYLTRANSFERASE"/>
    <property type="match status" value="1"/>
</dbReference>
<dbReference type="InterPro" id="IPR050065">
    <property type="entry name" value="GlmU-like"/>
</dbReference>
<evidence type="ECO:0000256" key="1">
    <source>
        <dbReference type="ARBA" id="ARBA00022679"/>
    </source>
</evidence>
<evidence type="ECO:0000259" key="4">
    <source>
        <dbReference type="Pfam" id="PF12804"/>
    </source>
</evidence>
<dbReference type="EMBL" id="CP053708">
    <property type="protein sequence ID" value="QKE88796.1"/>
    <property type="molecule type" value="Genomic_DNA"/>
</dbReference>
<protein>
    <submittedName>
        <fullName evidence="5">NTP transferase domain-containing protein</fullName>
    </submittedName>
</protein>
<reference evidence="5 6" key="1">
    <citation type="journal article" date="2014" name="World J. Microbiol. Biotechnol.">
        <title>Biodiversity and physiological characteristics of Antarctic and Arctic lichens-associated bacteria.</title>
        <authorList>
            <person name="Lee Y.M."/>
            <person name="Kim E.H."/>
            <person name="Lee H.K."/>
            <person name="Hong S.G."/>
        </authorList>
    </citation>
    <scope>NUCLEOTIDE SEQUENCE [LARGE SCALE GENOMIC DNA]</scope>
    <source>
        <strain evidence="5 6">PAMC 26569</strain>
    </source>
</reference>
<feature type="domain" description="MobA-like NTP transferase" evidence="4">
    <location>
        <begin position="3"/>
        <end position="131"/>
    </location>
</feature>
<dbReference type="GO" id="GO:0016779">
    <property type="term" value="F:nucleotidyltransferase activity"/>
    <property type="evidence" value="ECO:0007669"/>
    <property type="project" value="UniProtKB-KW"/>
</dbReference>
<name>A0A6M8HJV8_9PROT</name>
<keyword evidence="2" id="KW-0548">Nucleotidyltransferase</keyword>
<evidence type="ECO:0000256" key="2">
    <source>
        <dbReference type="ARBA" id="ARBA00022695"/>
    </source>
</evidence>
<evidence type="ECO:0000256" key="3">
    <source>
        <dbReference type="ARBA" id="ARBA00022842"/>
    </source>
</evidence>
<dbReference type="Proteomes" id="UP000500767">
    <property type="component" value="Chromosome"/>
</dbReference>
<dbReference type="SUPFAM" id="SSF53448">
    <property type="entry name" value="Nucleotide-diphospho-sugar transferases"/>
    <property type="match status" value="1"/>
</dbReference>
<organism evidence="5 6">
    <name type="scientific">Lichenicola cladoniae</name>
    <dbReference type="NCBI Taxonomy" id="1484109"/>
    <lineage>
        <taxon>Bacteria</taxon>
        <taxon>Pseudomonadati</taxon>
        <taxon>Pseudomonadota</taxon>
        <taxon>Alphaproteobacteria</taxon>
        <taxon>Acetobacterales</taxon>
        <taxon>Acetobacteraceae</taxon>
        <taxon>Lichenicola</taxon>
    </lineage>
</organism>
<sequence length="238" mass="26112">MKCLIVAAGQGSRLREKTDLKPLIPLRGVPLIERVISGARHAGIDEFLVVSGYRGDELRKHLDSLGKQDGIRIEHVINDEWNRANGVSLLKAKPYLSEPFVLSMCDHLVDPDILRGLISAAVEPDRVTLAVDFDIANPLNDPLDVTRVKCNAGRIETIGKLLPDFDAFDTGIFLCNPIIFAGLEESQSAGDDSISGAMNVLARWQKAFVFDIQGKVWIDVDDPADVEKAEKLLDSGKL</sequence>
<gene>
    <name evidence="5" type="ORF">HN018_00880</name>
</gene>
<keyword evidence="6" id="KW-1185">Reference proteome</keyword>
<dbReference type="RefSeq" id="WP_171832758.1">
    <property type="nucleotide sequence ID" value="NZ_CP053708.1"/>
</dbReference>
<dbReference type="AlphaFoldDB" id="A0A6M8HJV8"/>
<evidence type="ECO:0000313" key="6">
    <source>
        <dbReference type="Proteomes" id="UP000500767"/>
    </source>
</evidence>
<evidence type="ECO:0000313" key="5">
    <source>
        <dbReference type="EMBL" id="QKE88796.1"/>
    </source>
</evidence>
<keyword evidence="1 5" id="KW-0808">Transferase</keyword>
<proteinExistence type="predicted"/>